<dbReference type="PANTHER" id="PTHR36927:SF3">
    <property type="entry name" value="GLUCANS BIOSYNTHESIS PROTEIN C"/>
    <property type="match status" value="1"/>
</dbReference>
<feature type="transmembrane region" description="Helical" evidence="1">
    <location>
        <begin position="354"/>
        <end position="379"/>
    </location>
</feature>
<keyword evidence="4" id="KW-1185">Reference proteome</keyword>
<dbReference type="EMBL" id="JBHUGY010000049">
    <property type="protein sequence ID" value="MFD2056992.1"/>
    <property type="molecule type" value="Genomic_DNA"/>
</dbReference>
<accession>A0ABW4WN26</accession>
<feature type="transmembrane region" description="Helical" evidence="1">
    <location>
        <begin position="190"/>
        <end position="210"/>
    </location>
</feature>
<feature type="domain" description="Acyltransferase 3" evidence="2">
    <location>
        <begin position="15"/>
        <end position="367"/>
    </location>
</feature>
<gene>
    <name evidence="3" type="ORF">ACFSQT_29100</name>
</gene>
<dbReference type="InterPro" id="IPR050623">
    <property type="entry name" value="Glucan_succinyl_AcylTrfase"/>
</dbReference>
<dbReference type="Proteomes" id="UP001597349">
    <property type="component" value="Unassembled WGS sequence"/>
</dbReference>
<keyword evidence="1" id="KW-1133">Transmembrane helix</keyword>
<feature type="transmembrane region" description="Helical" evidence="1">
    <location>
        <begin position="257"/>
        <end position="279"/>
    </location>
</feature>
<feature type="transmembrane region" description="Helical" evidence="1">
    <location>
        <begin position="291"/>
        <end position="308"/>
    </location>
</feature>
<keyword evidence="3" id="KW-0808">Transferase</keyword>
<dbReference type="RefSeq" id="WP_379024621.1">
    <property type="nucleotide sequence ID" value="NZ_JBHUGY010000049.1"/>
</dbReference>
<keyword evidence="3" id="KW-0012">Acyltransferase</keyword>
<sequence>MSSPASGANKHREFYIDHLRTLVVLGLILFHSARLFDSEDWHIKNAQTFIAADVLVAVFNIVGMPLLFLLAGMSAYASLSARSVRRFLGERFQRLFVPLLFGMMIVVPPQVYVERISPLVTLRTSPVDFSGSFLAFYLSFFTSCCYPEGNFSWHHLWFLAYLFVFSVLLLPPLLLLCWTMQRPRIPFSPVTGSVVLAALGLPLLLIELTLRASFPSTHALIDDWANNFHYMWLLLAGAFAMACPNLTVAARRHRRTWVLAAAILSAGWLALRFGMISVVPPPGTGLALRTVAEWTCLVALIGYGSAYLSRPLPFLTSFGAIAMPFYIVHQTVIVLIGFWLLGWVDAPFIKYATVAALSFATSLAIAAIAARSAILRLVFGLKVGRRNGRRSAAMTSAPTS</sequence>
<name>A0ABW4WN26_9HYPH</name>
<feature type="transmembrane region" description="Helical" evidence="1">
    <location>
        <begin position="320"/>
        <end position="342"/>
    </location>
</feature>
<keyword evidence="1" id="KW-0812">Transmembrane</keyword>
<feature type="transmembrane region" description="Helical" evidence="1">
    <location>
        <begin position="156"/>
        <end position="178"/>
    </location>
</feature>
<evidence type="ECO:0000313" key="3">
    <source>
        <dbReference type="EMBL" id="MFD2056992.1"/>
    </source>
</evidence>
<reference evidence="4" key="1">
    <citation type="journal article" date="2019" name="Int. J. Syst. Evol. Microbiol.">
        <title>The Global Catalogue of Microorganisms (GCM) 10K type strain sequencing project: providing services to taxonomists for standard genome sequencing and annotation.</title>
        <authorList>
            <consortium name="The Broad Institute Genomics Platform"/>
            <consortium name="The Broad Institute Genome Sequencing Center for Infectious Disease"/>
            <person name="Wu L."/>
            <person name="Ma J."/>
        </authorList>
    </citation>
    <scope>NUCLEOTIDE SEQUENCE [LARGE SCALE GENOMIC DNA]</scope>
    <source>
        <strain evidence="4">CGMCC 1.16226</strain>
    </source>
</reference>
<feature type="transmembrane region" description="Helical" evidence="1">
    <location>
        <begin position="92"/>
        <end position="113"/>
    </location>
</feature>
<dbReference type="Pfam" id="PF01757">
    <property type="entry name" value="Acyl_transf_3"/>
    <property type="match status" value="1"/>
</dbReference>
<dbReference type="GO" id="GO:0016746">
    <property type="term" value="F:acyltransferase activity"/>
    <property type="evidence" value="ECO:0007669"/>
    <property type="project" value="UniProtKB-KW"/>
</dbReference>
<dbReference type="PANTHER" id="PTHR36927">
    <property type="entry name" value="BLR4337 PROTEIN"/>
    <property type="match status" value="1"/>
</dbReference>
<feature type="transmembrane region" description="Helical" evidence="1">
    <location>
        <begin position="230"/>
        <end position="250"/>
    </location>
</feature>
<evidence type="ECO:0000256" key="1">
    <source>
        <dbReference type="SAM" id="Phobius"/>
    </source>
</evidence>
<comment type="caution">
    <text evidence="3">The sequence shown here is derived from an EMBL/GenBank/DDBJ whole genome shotgun (WGS) entry which is preliminary data.</text>
</comment>
<feature type="transmembrane region" description="Helical" evidence="1">
    <location>
        <begin position="48"/>
        <end position="71"/>
    </location>
</feature>
<protein>
    <submittedName>
        <fullName evidence="3">Acyltransferase family protein</fullName>
    </submittedName>
</protein>
<evidence type="ECO:0000313" key="4">
    <source>
        <dbReference type="Proteomes" id="UP001597349"/>
    </source>
</evidence>
<proteinExistence type="predicted"/>
<organism evidence="3 4">
    <name type="scientific">Mesorhizobium calcicola</name>
    <dbReference type="NCBI Taxonomy" id="1300310"/>
    <lineage>
        <taxon>Bacteria</taxon>
        <taxon>Pseudomonadati</taxon>
        <taxon>Pseudomonadota</taxon>
        <taxon>Alphaproteobacteria</taxon>
        <taxon>Hyphomicrobiales</taxon>
        <taxon>Phyllobacteriaceae</taxon>
        <taxon>Mesorhizobium</taxon>
    </lineage>
</organism>
<keyword evidence="1" id="KW-0472">Membrane</keyword>
<evidence type="ECO:0000259" key="2">
    <source>
        <dbReference type="Pfam" id="PF01757"/>
    </source>
</evidence>
<dbReference type="InterPro" id="IPR002656">
    <property type="entry name" value="Acyl_transf_3_dom"/>
</dbReference>